<dbReference type="NCBIfam" id="TIGR02645">
    <property type="entry name" value="ARCH_P_rylase"/>
    <property type="match status" value="1"/>
</dbReference>
<dbReference type="SUPFAM" id="SSF52418">
    <property type="entry name" value="Nucleoside phosphorylase/phosphoribosyltransferase catalytic domain"/>
    <property type="match status" value="1"/>
</dbReference>
<dbReference type="SMART" id="SM00941">
    <property type="entry name" value="PYNP_C"/>
    <property type="match status" value="1"/>
</dbReference>
<protein>
    <recommendedName>
        <fullName evidence="4">Putative thymidine phosphorylase</fullName>
        <ecNumber evidence="4">2.4.2.4</ecNumber>
    </recommendedName>
    <alternativeName>
        <fullName evidence="4">TdRPase</fullName>
    </alternativeName>
</protein>
<evidence type="ECO:0000256" key="1">
    <source>
        <dbReference type="ARBA" id="ARBA00022676"/>
    </source>
</evidence>
<dbReference type="GO" id="GO:0009032">
    <property type="term" value="F:thymidine phosphorylase activity"/>
    <property type="evidence" value="ECO:0007669"/>
    <property type="project" value="UniProtKB-UniRule"/>
</dbReference>
<sequence length="568" mass="61899">MIEYILIFMLFHAYILNLPHHCNKHICLKKTVLQNTQFTRFWKILPTMRYHQDLQICATGKNHLNHENNHLKLVRLGIEARNEFIIYMHADCFVCKSEGFEASSRILVTLGSKSIIATLDIVHTDIIHPCEASLSESAWDHLGAEEGNLVSLSHVKPTTSLKHVRAKIHGNELKAEQFDEIIRDIVLGRYSNIQIASFITACATDELNINEIVYLTQAMIKVGEQLHWDHHSCVMDKHSVGGIPGNRTTPIVVAIVAESGLIIPKTSSRSITSPAGTADTVETMTTVDLSIAKMQQVVAQEGGCLVWGGAIGLSPADDIIIRVERSLDLDPTGQMIASVLSKKAAVGTTHVVIDIPVGATAKIRSDQEFDKLREYFELVGRAVGLELRAMKTDGTQPLGKGIGPALEAVDILAVLNNKSDAPPDLKEKAILFAGAILELGGKAPQGQGQAMARAVLESGAAYKKFMAICEAQGGFKQPPVAAYTHAIVAGHAGTVVAIDNRNLAMVAKLAGAPHDPAAGIEFFARRGKRVDKGQLLYRIHAETKGALHYSLQYARQIPNIVKISRDDE</sequence>
<dbReference type="InterPro" id="IPR013102">
    <property type="entry name" value="PYNP_C"/>
</dbReference>
<dbReference type="AlphaFoldDB" id="A0A5E4PLP9"/>
<dbReference type="Gene3D" id="2.40.40.20">
    <property type="match status" value="1"/>
</dbReference>
<dbReference type="PANTHER" id="PTHR10515:SF0">
    <property type="entry name" value="THYMIDINE PHOSPHORYLASE"/>
    <property type="match status" value="1"/>
</dbReference>
<dbReference type="Gene3D" id="1.20.970.50">
    <property type="match status" value="1"/>
</dbReference>
<evidence type="ECO:0000313" key="6">
    <source>
        <dbReference type="EMBL" id="VVC77182.1"/>
    </source>
</evidence>
<dbReference type="InterPro" id="IPR036566">
    <property type="entry name" value="PYNP-like_C_sf"/>
</dbReference>
<dbReference type="GO" id="GO:0006213">
    <property type="term" value="P:pyrimidine nucleoside metabolic process"/>
    <property type="evidence" value="ECO:0007669"/>
    <property type="project" value="InterPro"/>
</dbReference>
<evidence type="ECO:0000256" key="3">
    <source>
        <dbReference type="ARBA" id="ARBA00048550"/>
    </source>
</evidence>
<dbReference type="InterPro" id="IPR035902">
    <property type="entry name" value="Nuc_phospho_transferase"/>
</dbReference>
<dbReference type="GO" id="GO:0005829">
    <property type="term" value="C:cytosol"/>
    <property type="evidence" value="ECO:0007669"/>
    <property type="project" value="TreeGrafter"/>
</dbReference>
<dbReference type="InterPro" id="IPR036320">
    <property type="entry name" value="Glycosyl_Trfase_fam3_N_dom_sf"/>
</dbReference>
<dbReference type="Proteomes" id="UP000324194">
    <property type="component" value="Chromosome 2"/>
</dbReference>
<dbReference type="GO" id="GO:0004645">
    <property type="term" value="F:1,4-alpha-oligoglucan phosphorylase activity"/>
    <property type="evidence" value="ECO:0007669"/>
    <property type="project" value="InterPro"/>
</dbReference>
<dbReference type="SUPFAM" id="SSF47648">
    <property type="entry name" value="Nucleoside phosphorylase/phosphoribosyltransferase N-terminal domain"/>
    <property type="match status" value="1"/>
</dbReference>
<dbReference type="EC" id="2.4.2.4" evidence="4"/>
<proteinExistence type="inferred from homology"/>
<dbReference type="NCBIfam" id="NF003338">
    <property type="entry name" value="PRK04350.1"/>
    <property type="match status" value="1"/>
</dbReference>
<evidence type="ECO:0000256" key="2">
    <source>
        <dbReference type="ARBA" id="ARBA00022679"/>
    </source>
</evidence>
<name>A0A5E4PLP9_9COXI</name>
<keyword evidence="7" id="KW-1185">Reference proteome</keyword>
<evidence type="ECO:0000256" key="4">
    <source>
        <dbReference type="HAMAP-Rule" id="MF_00703"/>
    </source>
</evidence>
<dbReference type="Pfam" id="PF00591">
    <property type="entry name" value="Glycos_transf_3"/>
    <property type="match status" value="1"/>
</dbReference>
<dbReference type="Pfam" id="PF02885">
    <property type="entry name" value="Glycos_trans_3N"/>
    <property type="match status" value="1"/>
</dbReference>
<comment type="similarity">
    <text evidence="4">Belongs to the thymidine/pyrimidine-nucleoside phosphorylase family. Type 2 subfamily.</text>
</comment>
<dbReference type="InterPro" id="IPR000312">
    <property type="entry name" value="Glycosyl_Trfase_fam3"/>
</dbReference>
<feature type="domain" description="Pyrimidine nucleoside phosphorylase C-terminal" evidence="5">
    <location>
        <begin position="494"/>
        <end position="561"/>
    </location>
</feature>
<keyword evidence="2 4" id="KW-0808">Transferase</keyword>
<dbReference type="PANTHER" id="PTHR10515">
    <property type="entry name" value="THYMIDINE PHOSPHORYLASE"/>
    <property type="match status" value="1"/>
</dbReference>
<dbReference type="GO" id="GO:0006206">
    <property type="term" value="P:pyrimidine nucleobase metabolic process"/>
    <property type="evidence" value="ECO:0007669"/>
    <property type="project" value="InterPro"/>
</dbReference>
<dbReference type="InterPro" id="IPR013466">
    <property type="entry name" value="Thymidine/AMP_Pase"/>
</dbReference>
<dbReference type="Pfam" id="PF07831">
    <property type="entry name" value="PYNP_C"/>
    <property type="match status" value="1"/>
</dbReference>
<comment type="catalytic activity">
    <reaction evidence="3 4">
        <text>thymidine + phosphate = 2-deoxy-alpha-D-ribose 1-phosphate + thymine</text>
        <dbReference type="Rhea" id="RHEA:16037"/>
        <dbReference type="ChEBI" id="CHEBI:17748"/>
        <dbReference type="ChEBI" id="CHEBI:17821"/>
        <dbReference type="ChEBI" id="CHEBI:43474"/>
        <dbReference type="ChEBI" id="CHEBI:57259"/>
        <dbReference type="EC" id="2.4.2.4"/>
    </reaction>
</comment>
<evidence type="ECO:0000259" key="5">
    <source>
        <dbReference type="SMART" id="SM00941"/>
    </source>
</evidence>
<dbReference type="Gene3D" id="3.90.1170.30">
    <property type="entry name" value="Pyrimidine nucleoside phosphorylase-like, C-terminal domain"/>
    <property type="match status" value="1"/>
</dbReference>
<gene>
    <name evidence="6" type="primary">deoA</name>
    <name evidence="6" type="ORF">AQUSIP_25090</name>
</gene>
<dbReference type="HAMAP" id="MF_00703">
    <property type="entry name" value="Thymid_phosp_2"/>
    <property type="match status" value="1"/>
</dbReference>
<dbReference type="InterPro" id="IPR000053">
    <property type="entry name" value="Thymidine/pyrmidine_PPase"/>
</dbReference>
<dbReference type="InterPro" id="IPR017459">
    <property type="entry name" value="Glycosyl_Trfase_fam3_N_dom"/>
</dbReference>
<dbReference type="SUPFAM" id="SSF54680">
    <property type="entry name" value="Pyrimidine nucleoside phosphorylase C-terminal domain"/>
    <property type="match status" value="1"/>
</dbReference>
<keyword evidence="1 4" id="KW-0328">Glycosyltransferase</keyword>
<evidence type="ECO:0000313" key="7">
    <source>
        <dbReference type="Proteomes" id="UP000324194"/>
    </source>
</evidence>
<dbReference type="EMBL" id="LR699120">
    <property type="protein sequence ID" value="VVC77182.1"/>
    <property type="molecule type" value="Genomic_DNA"/>
</dbReference>
<dbReference type="Gene3D" id="3.40.1030.10">
    <property type="entry name" value="Nucleoside phosphorylase/phosphoribosyltransferase catalytic domain"/>
    <property type="match status" value="1"/>
</dbReference>
<dbReference type="KEGG" id="asip:AQUSIP_25090"/>
<organism evidence="6 7">
    <name type="scientific">Aquicella siphonis</name>
    <dbReference type="NCBI Taxonomy" id="254247"/>
    <lineage>
        <taxon>Bacteria</taxon>
        <taxon>Pseudomonadati</taxon>
        <taxon>Pseudomonadota</taxon>
        <taxon>Gammaproteobacteria</taxon>
        <taxon>Legionellales</taxon>
        <taxon>Coxiellaceae</taxon>
        <taxon>Aquicella</taxon>
    </lineage>
</organism>
<reference evidence="6 7" key="1">
    <citation type="submission" date="2019-08" db="EMBL/GenBank/DDBJ databases">
        <authorList>
            <person name="Guy L."/>
        </authorList>
    </citation>
    <scope>NUCLEOTIDE SEQUENCE [LARGE SCALE GENOMIC DNA]</scope>
    <source>
        <strain evidence="6 7">SGT-108</strain>
    </source>
</reference>
<dbReference type="InterPro" id="IPR028579">
    <property type="entry name" value="Thym_Pase_Put"/>
</dbReference>
<accession>A0A5E4PLP9</accession>